<dbReference type="InterPro" id="IPR036869">
    <property type="entry name" value="J_dom_sf"/>
</dbReference>
<evidence type="ECO:0000256" key="5">
    <source>
        <dbReference type="SAM" id="MobiDB-lite"/>
    </source>
</evidence>
<dbReference type="SMART" id="SM00271">
    <property type="entry name" value="DnaJ"/>
    <property type="match status" value="1"/>
</dbReference>
<evidence type="ECO:0000313" key="7">
    <source>
        <dbReference type="EMBL" id="KAI5069681.1"/>
    </source>
</evidence>
<evidence type="ECO:0000256" key="4">
    <source>
        <dbReference type="ARBA" id="ARBA00023136"/>
    </source>
</evidence>
<dbReference type="PANTHER" id="PTHR43908:SF3">
    <property type="entry name" value="AT29763P-RELATED"/>
    <property type="match status" value="1"/>
</dbReference>
<keyword evidence="4" id="KW-0472">Membrane</keyword>
<evidence type="ECO:0000256" key="3">
    <source>
        <dbReference type="ARBA" id="ARBA00022989"/>
    </source>
</evidence>
<keyword evidence="3" id="KW-1133">Transmembrane helix</keyword>
<organism evidence="7 8">
    <name type="scientific">Adiantum capillus-veneris</name>
    <name type="common">Maidenhair fern</name>
    <dbReference type="NCBI Taxonomy" id="13818"/>
    <lineage>
        <taxon>Eukaryota</taxon>
        <taxon>Viridiplantae</taxon>
        <taxon>Streptophyta</taxon>
        <taxon>Embryophyta</taxon>
        <taxon>Tracheophyta</taxon>
        <taxon>Polypodiopsida</taxon>
        <taxon>Polypodiidae</taxon>
        <taxon>Polypodiales</taxon>
        <taxon>Pteridineae</taxon>
        <taxon>Pteridaceae</taxon>
        <taxon>Vittarioideae</taxon>
        <taxon>Adiantum</taxon>
    </lineage>
</organism>
<name>A0A9D4UKS0_ADICA</name>
<feature type="compositionally biased region" description="Polar residues" evidence="5">
    <location>
        <begin position="74"/>
        <end position="91"/>
    </location>
</feature>
<dbReference type="EMBL" id="JABFUD020000015">
    <property type="protein sequence ID" value="KAI5069681.1"/>
    <property type="molecule type" value="Genomic_DNA"/>
</dbReference>
<dbReference type="InterPro" id="IPR051100">
    <property type="entry name" value="DnaJ_subfamily_B/C"/>
</dbReference>
<keyword evidence="8" id="KW-1185">Reference proteome</keyword>
<dbReference type="GO" id="GO:0071218">
    <property type="term" value="P:cellular response to misfolded protein"/>
    <property type="evidence" value="ECO:0007669"/>
    <property type="project" value="TreeGrafter"/>
</dbReference>
<dbReference type="OrthoDB" id="10250354at2759"/>
<dbReference type="Pfam" id="PF00226">
    <property type="entry name" value="DnaJ"/>
    <property type="match status" value="1"/>
</dbReference>
<keyword evidence="2" id="KW-0812">Transmembrane</keyword>
<feature type="region of interest" description="Disordered" evidence="5">
    <location>
        <begin position="48"/>
        <end position="102"/>
    </location>
</feature>
<proteinExistence type="predicted"/>
<gene>
    <name evidence="7" type="ORF">GOP47_0015982</name>
</gene>
<dbReference type="PANTHER" id="PTHR43908">
    <property type="entry name" value="AT29763P-RELATED"/>
    <property type="match status" value="1"/>
</dbReference>
<dbReference type="CDD" id="cd06257">
    <property type="entry name" value="DnaJ"/>
    <property type="match status" value="1"/>
</dbReference>
<evidence type="ECO:0000256" key="2">
    <source>
        <dbReference type="ARBA" id="ARBA00022692"/>
    </source>
</evidence>
<sequence>MDGNKDAAQKCLEIGNQALREGDKPRAHRFLSKAQRLDPSLSLQDLLLSLEQETNEQDADASREKDVGKESPSEQEASSSGAGMSSCNGNGPHTHKAAPEYTTEQVDIVRRIRKTKDYYQILGLEKECSSEEIRKAYRKVSLKVHPDKNKAPGADEAFKAVSKAFACLNEPELRQKYDQYGPEEANDVAQHRGPFHRNRNGFVYEDMFDPNEIFNAFFNGTPYAANGFQRTYHVRTGGGPRVHTREVHVGGMLNLLQLLPILALFLLTYFPFSSKPIYSLEHVAPYEVQYQTKENMVPFYVKSQEFDKDYPPGSMSRRNLESQIERDFLDVLRYHCRQELGWKQWHPSTKTPHCDRLQKFKVY</sequence>
<dbReference type="Pfam" id="PF09320">
    <property type="entry name" value="DUF1977"/>
    <property type="match status" value="1"/>
</dbReference>
<feature type="domain" description="J" evidence="6">
    <location>
        <begin position="117"/>
        <end position="181"/>
    </location>
</feature>
<dbReference type="GO" id="GO:0030544">
    <property type="term" value="F:Hsp70 protein binding"/>
    <property type="evidence" value="ECO:0007669"/>
    <property type="project" value="TreeGrafter"/>
</dbReference>
<dbReference type="AlphaFoldDB" id="A0A9D4UKS0"/>
<dbReference type="Gene3D" id="1.10.287.110">
    <property type="entry name" value="DnaJ domain"/>
    <property type="match status" value="1"/>
</dbReference>
<dbReference type="GO" id="GO:0005789">
    <property type="term" value="C:endoplasmic reticulum membrane"/>
    <property type="evidence" value="ECO:0007669"/>
    <property type="project" value="TreeGrafter"/>
</dbReference>
<evidence type="ECO:0000313" key="8">
    <source>
        <dbReference type="Proteomes" id="UP000886520"/>
    </source>
</evidence>
<comment type="caution">
    <text evidence="7">The sequence shown here is derived from an EMBL/GenBank/DDBJ whole genome shotgun (WGS) entry which is preliminary data.</text>
</comment>
<protein>
    <recommendedName>
        <fullName evidence="6">J domain-containing protein</fullName>
    </recommendedName>
</protein>
<dbReference type="SUPFAM" id="SSF46565">
    <property type="entry name" value="Chaperone J-domain"/>
    <property type="match status" value="1"/>
</dbReference>
<accession>A0A9D4UKS0</accession>
<comment type="subcellular location">
    <subcellularLocation>
        <location evidence="1">Membrane</location>
        <topology evidence="1">Single-pass membrane protein</topology>
    </subcellularLocation>
</comment>
<feature type="compositionally biased region" description="Basic and acidic residues" evidence="5">
    <location>
        <begin position="60"/>
        <end position="72"/>
    </location>
</feature>
<evidence type="ECO:0000256" key="1">
    <source>
        <dbReference type="ARBA" id="ARBA00004167"/>
    </source>
</evidence>
<dbReference type="InterPro" id="IPR001623">
    <property type="entry name" value="DnaJ_domain"/>
</dbReference>
<dbReference type="PROSITE" id="PS50076">
    <property type="entry name" value="DNAJ_2"/>
    <property type="match status" value="1"/>
</dbReference>
<dbReference type="PRINTS" id="PR00625">
    <property type="entry name" value="JDOMAIN"/>
</dbReference>
<reference evidence="7" key="1">
    <citation type="submission" date="2021-01" db="EMBL/GenBank/DDBJ databases">
        <title>Adiantum capillus-veneris genome.</title>
        <authorList>
            <person name="Fang Y."/>
            <person name="Liao Q."/>
        </authorList>
    </citation>
    <scope>NUCLEOTIDE SEQUENCE</scope>
    <source>
        <strain evidence="7">H3</strain>
        <tissue evidence="7">Leaf</tissue>
    </source>
</reference>
<dbReference type="InterPro" id="IPR015399">
    <property type="entry name" value="DUF1977_DnaJ-like"/>
</dbReference>
<evidence type="ECO:0000259" key="6">
    <source>
        <dbReference type="PROSITE" id="PS50076"/>
    </source>
</evidence>
<dbReference type="Proteomes" id="UP000886520">
    <property type="component" value="Chromosome 15"/>
</dbReference>